<gene>
    <name evidence="1" type="ordered locus">PERMA_1792</name>
</gene>
<dbReference type="HOGENOM" id="CLU_1494885_0_0_0"/>
<dbReference type="STRING" id="123214.PERMA_1792"/>
<organism evidence="1 2">
    <name type="scientific">Persephonella marina (strain DSM 14350 / EX-H1)</name>
    <dbReference type="NCBI Taxonomy" id="123214"/>
    <lineage>
        <taxon>Bacteria</taxon>
        <taxon>Pseudomonadati</taxon>
        <taxon>Aquificota</taxon>
        <taxon>Aquificia</taxon>
        <taxon>Aquificales</taxon>
        <taxon>Hydrogenothermaceae</taxon>
        <taxon>Persephonella</taxon>
    </lineage>
</organism>
<dbReference type="OrthoDB" id="9784557at2"/>
<protein>
    <submittedName>
        <fullName evidence="1">Uncharacterized protein</fullName>
    </submittedName>
</protein>
<dbReference type="PaxDb" id="123214-PERMA_1792"/>
<dbReference type="AlphaFoldDB" id="C0QSA9"/>
<proteinExistence type="predicted"/>
<evidence type="ECO:0000313" key="1">
    <source>
        <dbReference type="EMBL" id="ACO03312.1"/>
    </source>
</evidence>
<reference evidence="1 2" key="1">
    <citation type="journal article" date="2009" name="J. Bacteriol.">
        <title>Complete and draft genome sequences of six members of the Aquificales.</title>
        <authorList>
            <person name="Reysenbach A.L."/>
            <person name="Hamamura N."/>
            <person name="Podar M."/>
            <person name="Griffiths E."/>
            <person name="Ferreira S."/>
            <person name="Hochstein R."/>
            <person name="Heidelberg J."/>
            <person name="Johnson J."/>
            <person name="Mead D."/>
            <person name="Pohorille A."/>
            <person name="Sarmiento M."/>
            <person name="Schweighofer K."/>
            <person name="Seshadri R."/>
            <person name="Voytek M.A."/>
        </authorList>
    </citation>
    <scope>NUCLEOTIDE SEQUENCE [LARGE SCALE GENOMIC DNA]</scope>
    <source>
        <strain evidence="2">DSM 14350 / EX-H1</strain>
    </source>
</reference>
<dbReference type="Proteomes" id="UP000001366">
    <property type="component" value="Chromosome"/>
</dbReference>
<dbReference type="RefSeq" id="WP_012675551.1">
    <property type="nucleotide sequence ID" value="NC_012440.1"/>
</dbReference>
<keyword evidence="2" id="KW-1185">Reference proteome</keyword>
<dbReference type="EMBL" id="CP001230">
    <property type="protein sequence ID" value="ACO03312.1"/>
    <property type="molecule type" value="Genomic_DNA"/>
</dbReference>
<dbReference type="KEGG" id="pmx:PERMA_1792"/>
<evidence type="ECO:0000313" key="2">
    <source>
        <dbReference type="Proteomes" id="UP000001366"/>
    </source>
</evidence>
<name>C0QSA9_PERMH</name>
<sequence length="180" mass="21767">MKNVIWSFMVKRKVFTAKDVVKDLEGTKYKHLGKAFIRNKVKDFIKQQLYKATITAVSEGIFALREYATDWEKYIEKKKCAVCNREYVPFEEKQMFCSNACKKEYYKLYHQSRRHRGKTGRKFQKWQKWEEQKLIEVFKSDNYRYSRQKAAQLSKELGRSEEAIKERLKIIRRRLKGVTL</sequence>
<dbReference type="eggNOG" id="ENOG502ZVKC">
    <property type="taxonomic scope" value="Bacteria"/>
</dbReference>
<accession>C0QSA9</accession>